<evidence type="ECO:0000256" key="1">
    <source>
        <dbReference type="SAM" id="Phobius"/>
    </source>
</evidence>
<organism evidence="3 4">
    <name type="scientific">Virgisporangium aurantiacum</name>
    <dbReference type="NCBI Taxonomy" id="175570"/>
    <lineage>
        <taxon>Bacteria</taxon>
        <taxon>Bacillati</taxon>
        <taxon>Actinomycetota</taxon>
        <taxon>Actinomycetes</taxon>
        <taxon>Micromonosporales</taxon>
        <taxon>Micromonosporaceae</taxon>
        <taxon>Virgisporangium</taxon>
    </lineage>
</organism>
<keyword evidence="1" id="KW-0812">Transmembrane</keyword>
<dbReference type="Gene3D" id="3.40.50.300">
    <property type="entry name" value="P-loop containing nucleotide triphosphate hydrolases"/>
    <property type="match status" value="1"/>
</dbReference>
<keyword evidence="1" id="KW-0472">Membrane</keyword>
<name>A0A8J4DYV4_9ACTN</name>
<dbReference type="InterPro" id="IPR051943">
    <property type="entry name" value="TRAFAC_Dynamin-like_GTPase"/>
</dbReference>
<keyword evidence="1" id="KW-1133">Transmembrane helix</keyword>
<dbReference type="PANTHER" id="PTHR43681">
    <property type="entry name" value="TRANSMEMBRANE GTPASE FZO"/>
    <property type="match status" value="1"/>
</dbReference>
<dbReference type="SUPFAM" id="SSF52540">
    <property type="entry name" value="P-loop containing nucleoside triphosphate hydrolases"/>
    <property type="match status" value="1"/>
</dbReference>
<comment type="caution">
    <text evidence="3">The sequence shown here is derived from an EMBL/GenBank/DDBJ whole genome shotgun (WGS) entry which is preliminary data.</text>
</comment>
<evidence type="ECO:0000313" key="3">
    <source>
        <dbReference type="EMBL" id="GIJ55329.1"/>
    </source>
</evidence>
<proteinExistence type="predicted"/>
<evidence type="ECO:0000259" key="2">
    <source>
        <dbReference type="Pfam" id="PF00350"/>
    </source>
</evidence>
<dbReference type="Proteomes" id="UP000612585">
    <property type="component" value="Unassembled WGS sequence"/>
</dbReference>
<reference evidence="3" key="1">
    <citation type="submission" date="2021-01" db="EMBL/GenBank/DDBJ databases">
        <title>Whole genome shotgun sequence of Virgisporangium aurantiacum NBRC 16421.</title>
        <authorList>
            <person name="Komaki H."/>
            <person name="Tamura T."/>
        </authorList>
    </citation>
    <scope>NUCLEOTIDE SEQUENCE</scope>
    <source>
        <strain evidence="3">NBRC 16421</strain>
    </source>
</reference>
<dbReference type="Pfam" id="PF00350">
    <property type="entry name" value="Dynamin_N"/>
    <property type="match status" value="1"/>
</dbReference>
<keyword evidence="4" id="KW-1185">Reference proteome</keyword>
<evidence type="ECO:0000313" key="4">
    <source>
        <dbReference type="Proteomes" id="UP000612585"/>
    </source>
</evidence>
<feature type="domain" description="Dynamin N-terminal" evidence="2">
    <location>
        <begin position="59"/>
        <end position="217"/>
    </location>
</feature>
<dbReference type="RefSeq" id="WP_203991993.1">
    <property type="nucleotide sequence ID" value="NZ_BOPG01000017.1"/>
</dbReference>
<dbReference type="InterPro" id="IPR027417">
    <property type="entry name" value="P-loop_NTPase"/>
</dbReference>
<dbReference type="InterPro" id="IPR045063">
    <property type="entry name" value="Dynamin_N"/>
</dbReference>
<accession>A0A8J4DYV4</accession>
<dbReference type="PANTHER" id="PTHR43681:SF1">
    <property type="entry name" value="SARCALUMENIN"/>
    <property type="match status" value="1"/>
</dbReference>
<protein>
    <submittedName>
        <fullName evidence="3">Dynamin</fullName>
    </submittedName>
</protein>
<dbReference type="EMBL" id="BOPG01000017">
    <property type="protein sequence ID" value="GIJ55329.1"/>
    <property type="molecule type" value="Genomic_DNA"/>
</dbReference>
<dbReference type="CDD" id="cd09912">
    <property type="entry name" value="DLP_2"/>
    <property type="match status" value="1"/>
</dbReference>
<dbReference type="AlphaFoldDB" id="A0A8J4DYV4"/>
<gene>
    <name evidence="3" type="ORF">Vau01_028450</name>
</gene>
<feature type="transmembrane region" description="Helical" evidence="1">
    <location>
        <begin position="484"/>
        <end position="502"/>
    </location>
</feature>
<sequence>MSDPDGVDIGGRVAQSPQLARAVVDLDRARDLALEAGRTDLAERLDGNRARLVGRNVPVAVVGEFKQGKSSLVNALLRTDVCPVDADIVTAVPTIVRYGRRPAVVAHIAGPDGTVATRAKVPFERLREYVTRDDPDEKLRAVEVQLNRRLLASGLSFIDTPGVGGLDSAHGNLTLGTLPLADAALFVTDARQELTAPEVDFLKRTIDRCPAVVVVVTKIDLQAEWRRIVDLNRGHLSRAGLELPIVPVSSFLRLLAARRNSTDLNSESGFPRLLDVLYKQVLMGSDSAAARSAAQETGFVLAQLREQVAAEQAVVVSPEAVPELTERYAEKARRSQSLAAGAGGWQTMLVDGIQDLSTDVEHDLRERLRAMVRRGTAMIEAGDPRETWHDFQGWAAKEATAAAVDNLFALVTRTEQLARDVAERFDLEYDGLDLDLPAPAVTLADVASPETRFDKRSTSQFLSAFTAARVAILVPVMFGAFGSLLGLTVAAPLGLVVGLTVGRKLLRVERERQIESRRQVARQELQRYVDEVAFLVSKDSRDAVRRTQRFLRDEFANRAGLAERSSAAALAAVRNGSAVPEHQRARRAAELDARGREIDSLVGRISA</sequence>